<keyword evidence="7" id="KW-0547">Nucleotide-binding</keyword>
<evidence type="ECO:0000256" key="4">
    <source>
        <dbReference type="ARBA" id="ARBA00022516"/>
    </source>
</evidence>
<keyword evidence="12 15" id="KW-0472">Membrane</keyword>
<evidence type="ECO:0000256" key="6">
    <source>
        <dbReference type="ARBA" id="ARBA00022692"/>
    </source>
</evidence>
<dbReference type="EC" id="2.7.1.107" evidence="16"/>
<keyword evidence="8 16" id="KW-0418">Kinase</keyword>
<comment type="caution">
    <text evidence="16">The sequence shown here is derived from an EMBL/GenBank/DDBJ whole genome shotgun (WGS) entry which is preliminary data.</text>
</comment>
<evidence type="ECO:0000256" key="8">
    <source>
        <dbReference type="ARBA" id="ARBA00022777"/>
    </source>
</evidence>
<keyword evidence="11" id="KW-0443">Lipid metabolism</keyword>
<gene>
    <name evidence="16" type="ORF">ACFPGP_05610</name>
</gene>
<dbReference type="Proteomes" id="UP001596087">
    <property type="component" value="Unassembled WGS sequence"/>
</dbReference>
<evidence type="ECO:0000256" key="9">
    <source>
        <dbReference type="ARBA" id="ARBA00022840"/>
    </source>
</evidence>
<dbReference type="Pfam" id="PF01219">
    <property type="entry name" value="DAGK_prokar"/>
    <property type="match status" value="1"/>
</dbReference>
<evidence type="ECO:0000256" key="7">
    <source>
        <dbReference type="ARBA" id="ARBA00022741"/>
    </source>
</evidence>
<evidence type="ECO:0000256" key="15">
    <source>
        <dbReference type="SAM" id="Phobius"/>
    </source>
</evidence>
<feature type="transmembrane region" description="Helical" evidence="15">
    <location>
        <begin position="100"/>
        <end position="124"/>
    </location>
</feature>
<keyword evidence="5 16" id="KW-0808">Transferase</keyword>
<keyword evidence="17" id="KW-1185">Reference proteome</keyword>
<evidence type="ECO:0000256" key="10">
    <source>
        <dbReference type="ARBA" id="ARBA00022989"/>
    </source>
</evidence>
<dbReference type="Gene3D" id="1.10.287.3610">
    <property type="match status" value="1"/>
</dbReference>
<evidence type="ECO:0000256" key="5">
    <source>
        <dbReference type="ARBA" id="ARBA00022679"/>
    </source>
</evidence>
<organism evidence="16 17">
    <name type="scientific">Nocardioides taihuensis</name>
    <dbReference type="NCBI Taxonomy" id="1835606"/>
    <lineage>
        <taxon>Bacteria</taxon>
        <taxon>Bacillati</taxon>
        <taxon>Actinomycetota</taxon>
        <taxon>Actinomycetes</taxon>
        <taxon>Propionibacteriales</taxon>
        <taxon>Nocardioidaceae</taxon>
        <taxon>Nocardioides</taxon>
    </lineage>
</organism>
<accession>A0ABW0BFR9</accession>
<dbReference type="CDD" id="cd14263">
    <property type="entry name" value="DAGK_IM_like"/>
    <property type="match status" value="1"/>
</dbReference>
<reference evidence="17" key="1">
    <citation type="journal article" date="2019" name="Int. J. Syst. Evol. Microbiol.">
        <title>The Global Catalogue of Microorganisms (GCM) 10K type strain sequencing project: providing services to taxonomists for standard genome sequencing and annotation.</title>
        <authorList>
            <consortium name="The Broad Institute Genomics Platform"/>
            <consortium name="The Broad Institute Genome Sequencing Center for Infectious Disease"/>
            <person name="Wu L."/>
            <person name="Ma J."/>
        </authorList>
    </citation>
    <scope>NUCLEOTIDE SEQUENCE [LARGE SCALE GENOMIC DNA]</scope>
    <source>
        <strain evidence="17">DFY41</strain>
    </source>
</reference>
<keyword evidence="9" id="KW-0067">ATP-binding</keyword>
<dbReference type="EMBL" id="JBHSKD010000004">
    <property type="protein sequence ID" value="MFC5176140.1"/>
    <property type="molecule type" value="Genomic_DNA"/>
</dbReference>
<keyword evidence="3" id="KW-1003">Cell membrane</keyword>
<keyword evidence="4" id="KW-0444">Lipid biosynthesis</keyword>
<name>A0ABW0BFR9_9ACTN</name>
<keyword evidence="13" id="KW-0594">Phospholipid biosynthesis</keyword>
<dbReference type="InterPro" id="IPR036945">
    <property type="entry name" value="DAGK_sf"/>
</dbReference>
<evidence type="ECO:0000256" key="14">
    <source>
        <dbReference type="ARBA" id="ARBA00023264"/>
    </source>
</evidence>
<evidence type="ECO:0000256" key="1">
    <source>
        <dbReference type="ARBA" id="ARBA00004651"/>
    </source>
</evidence>
<proteinExistence type="inferred from homology"/>
<dbReference type="PANTHER" id="PTHR34299">
    <property type="entry name" value="DIACYLGLYCEROL KINASE"/>
    <property type="match status" value="1"/>
</dbReference>
<sequence length="127" mass="13684">MRNKFTGVGGTRYRPVRKVKVVFSGLRFAVRHDFAVAYKLVVSVVLVAGAAALQQWVDFVVILLATGLVLTAELLNSALEALCDHVETGHHEQIGIVKDVAAAAVGISIIVWVATITFECVRLVSVL</sequence>
<dbReference type="RefSeq" id="WP_378588003.1">
    <property type="nucleotide sequence ID" value="NZ_JBHSKD010000004.1"/>
</dbReference>
<keyword evidence="6 15" id="KW-0812">Transmembrane</keyword>
<dbReference type="GO" id="GO:0004143">
    <property type="term" value="F:ATP-dependent diacylglycerol kinase activity"/>
    <property type="evidence" value="ECO:0007669"/>
    <property type="project" value="UniProtKB-EC"/>
</dbReference>
<evidence type="ECO:0000256" key="11">
    <source>
        <dbReference type="ARBA" id="ARBA00023098"/>
    </source>
</evidence>
<keyword evidence="10 15" id="KW-1133">Transmembrane helix</keyword>
<evidence type="ECO:0000256" key="12">
    <source>
        <dbReference type="ARBA" id="ARBA00023136"/>
    </source>
</evidence>
<keyword evidence="14" id="KW-1208">Phospholipid metabolism</keyword>
<evidence type="ECO:0000256" key="13">
    <source>
        <dbReference type="ARBA" id="ARBA00023209"/>
    </source>
</evidence>
<protein>
    <submittedName>
        <fullName evidence="16">Diacylglycerol kinase</fullName>
        <ecNumber evidence="16">2.7.1.107</ecNumber>
    </submittedName>
</protein>
<evidence type="ECO:0000256" key="2">
    <source>
        <dbReference type="ARBA" id="ARBA00005967"/>
    </source>
</evidence>
<evidence type="ECO:0000313" key="17">
    <source>
        <dbReference type="Proteomes" id="UP001596087"/>
    </source>
</evidence>
<feature type="transmembrane region" description="Helical" evidence="15">
    <location>
        <begin position="59"/>
        <end position="79"/>
    </location>
</feature>
<comment type="similarity">
    <text evidence="2">Belongs to the bacterial diacylglycerol kinase family.</text>
</comment>
<evidence type="ECO:0000313" key="16">
    <source>
        <dbReference type="EMBL" id="MFC5176140.1"/>
    </source>
</evidence>
<feature type="transmembrane region" description="Helical" evidence="15">
    <location>
        <begin position="36"/>
        <end position="53"/>
    </location>
</feature>
<comment type="subcellular location">
    <subcellularLocation>
        <location evidence="1">Cell membrane</location>
        <topology evidence="1">Multi-pass membrane protein</topology>
    </subcellularLocation>
</comment>
<dbReference type="PANTHER" id="PTHR34299:SF1">
    <property type="entry name" value="DIACYLGLYCEROL KINASE"/>
    <property type="match status" value="1"/>
</dbReference>
<evidence type="ECO:0000256" key="3">
    <source>
        <dbReference type="ARBA" id="ARBA00022475"/>
    </source>
</evidence>
<dbReference type="InterPro" id="IPR000829">
    <property type="entry name" value="DAGK"/>
</dbReference>